<evidence type="ECO:0000256" key="5">
    <source>
        <dbReference type="ARBA" id="ARBA00022692"/>
    </source>
</evidence>
<feature type="transmembrane region" description="Helical" evidence="10">
    <location>
        <begin position="376"/>
        <end position="393"/>
    </location>
</feature>
<dbReference type="OrthoDB" id="9805019at2"/>
<feature type="domain" description="SecDF P1 head subdomain" evidence="13">
    <location>
        <begin position="248"/>
        <end position="354"/>
    </location>
</feature>
<dbReference type="Pfam" id="PF21760">
    <property type="entry name" value="SecD_1st"/>
    <property type="match status" value="1"/>
</dbReference>
<dbReference type="GO" id="GO:0065002">
    <property type="term" value="P:intracellular protein transmembrane transport"/>
    <property type="evidence" value="ECO:0007669"/>
    <property type="project" value="UniProtKB-UniRule"/>
</dbReference>
<comment type="subunit">
    <text evidence="10">Forms a complex with SecF. Part of the essential Sec protein translocation apparatus which comprises SecA, SecYEG and auxiliary proteins SecDF-YajC and YidC.</text>
</comment>
<dbReference type="InterPro" id="IPR005791">
    <property type="entry name" value="SecD"/>
</dbReference>
<dbReference type="Gene3D" id="3.30.1360.200">
    <property type="match status" value="1"/>
</dbReference>
<dbReference type="GO" id="GO:0015450">
    <property type="term" value="F:protein-transporting ATPase activity"/>
    <property type="evidence" value="ECO:0007669"/>
    <property type="project" value="InterPro"/>
</dbReference>
<dbReference type="RefSeq" id="WP_147122921.1">
    <property type="nucleotide sequence ID" value="NZ_VOPY01000002.1"/>
</dbReference>
<accession>A0A5C6U7L9</accession>
<dbReference type="InterPro" id="IPR048634">
    <property type="entry name" value="SecD_SecF_C"/>
</dbReference>
<dbReference type="PANTHER" id="PTHR30081:SF1">
    <property type="entry name" value="PROTEIN TRANSLOCASE SUBUNIT SECD"/>
    <property type="match status" value="1"/>
</dbReference>
<keyword evidence="4" id="KW-0997">Cell inner membrane</keyword>
<evidence type="ECO:0000259" key="11">
    <source>
        <dbReference type="Pfam" id="PF02355"/>
    </source>
</evidence>
<evidence type="ECO:0000259" key="13">
    <source>
        <dbReference type="Pfam" id="PF22599"/>
    </source>
</evidence>
<comment type="caution">
    <text evidence="14">The sequence shown here is derived from an EMBL/GenBank/DDBJ whole genome shotgun (WGS) entry which is preliminary data.</text>
</comment>
<dbReference type="GO" id="GO:0043952">
    <property type="term" value="P:protein transport by the Sec complex"/>
    <property type="evidence" value="ECO:0007669"/>
    <property type="project" value="UniProtKB-UniRule"/>
</dbReference>
<name>A0A5C6U7L9_9SPHN</name>
<keyword evidence="8 10" id="KW-0811">Translocation</keyword>
<evidence type="ECO:0000256" key="6">
    <source>
        <dbReference type="ARBA" id="ARBA00022927"/>
    </source>
</evidence>
<dbReference type="Pfam" id="PF02355">
    <property type="entry name" value="SecD_SecF_C"/>
    <property type="match status" value="1"/>
</dbReference>
<comment type="caution">
    <text evidence="10">Lacks conserved residue(s) required for the propagation of feature annotation.</text>
</comment>
<evidence type="ECO:0000256" key="3">
    <source>
        <dbReference type="ARBA" id="ARBA00022475"/>
    </source>
</evidence>
<evidence type="ECO:0000256" key="8">
    <source>
        <dbReference type="ARBA" id="ARBA00023010"/>
    </source>
</evidence>
<keyword evidence="9 10" id="KW-0472">Membrane</keyword>
<organism evidence="14 15">
    <name type="scientific">Flavisphingopyxis soli</name>
    <dbReference type="NCBI Taxonomy" id="2601267"/>
    <lineage>
        <taxon>Bacteria</taxon>
        <taxon>Pseudomonadati</taxon>
        <taxon>Pseudomonadota</taxon>
        <taxon>Alphaproteobacteria</taxon>
        <taxon>Sphingomonadales</taxon>
        <taxon>Sphingopyxidaceae</taxon>
        <taxon>Flavisphingopyxis</taxon>
    </lineage>
</organism>
<evidence type="ECO:0000256" key="9">
    <source>
        <dbReference type="ARBA" id="ARBA00023136"/>
    </source>
</evidence>
<comment type="subcellular location">
    <subcellularLocation>
        <location evidence="1 10">Cell membrane</location>
        <topology evidence="1 10">Multi-pass membrane protein</topology>
    </subcellularLocation>
</comment>
<protein>
    <recommendedName>
        <fullName evidence="10">Protein translocase subunit SecD</fullName>
    </recommendedName>
</protein>
<feature type="transmembrane region" description="Helical" evidence="10">
    <location>
        <begin position="400"/>
        <end position="420"/>
    </location>
</feature>
<dbReference type="NCBIfam" id="TIGR01129">
    <property type="entry name" value="secD"/>
    <property type="match status" value="1"/>
</dbReference>
<dbReference type="GO" id="GO:0006605">
    <property type="term" value="P:protein targeting"/>
    <property type="evidence" value="ECO:0007669"/>
    <property type="project" value="UniProtKB-UniRule"/>
</dbReference>
<feature type="transmembrane region" description="Helical" evidence="10">
    <location>
        <begin position="499"/>
        <end position="523"/>
    </location>
</feature>
<dbReference type="GO" id="GO:0005886">
    <property type="term" value="C:plasma membrane"/>
    <property type="evidence" value="ECO:0007669"/>
    <property type="project" value="UniProtKB-SubCell"/>
</dbReference>
<dbReference type="Pfam" id="PF22599">
    <property type="entry name" value="SecDF_P1_head"/>
    <property type="match status" value="1"/>
</dbReference>
<evidence type="ECO:0000256" key="7">
    <source>
        <dbReference type="ARBA" id="ARBA00022989"/>
    </source>
</evidence>
<feature type="transmembrane region" description="Helical" evidence="10">
    <location>
        <begin position="426"/>
        <end position="446"/>
    </location>
</feature>
<dbReference type="NCBIfam" id="TIGR00916">
    <property type="entry name" value="2A0604s01"/>
    <property type="match status" value="1"/>
</dbReference>
<keyword evidence="7 10" id="KW-1133">Transmembrane helix</keyword>
<comment type="similarity">
    <text evidence="10">Belongs to the SecD/SecF family. SecD subfamily.</text>
</comment>
<evidence type="ECO:0000259" key="12">
    <source>
        <dbReference type="Pfam" id="PF21760"/>
    </source>
</evidence>
<dbReference type="InterPro" id="IPR022813">
    <property type="entry name" value="SecD/SecF_arch_bac"/>
</dbReference>
<keyword evidence="2 10" id="KW-0813">Transport</keyword>
<keyword evidence="3 10" id="KW-1003">Cell membrane</keyword>
<dbReference type="FunFam" id="3.30.1360.200:FF:000002">
    <property type="entry name" value="Preprotein translocase subunit SecD"/>
    <property type="match status" value="1"/>
</dbReference>
<keyword evidence="15" id="KW-1185">Reference proteome</keyword>
<evidence type="ECO:0000256" key="4">
    <source>
        <dbReference type="ARBA" id="ARBA00022519"/>
    </source>
</evidence>
<dbReference type="SUPFAM" id="SSF82866">
    <property type="entry name" value="Multidrug efflux transporter AcrB transmembrane domain"/>
    <property type="match status" value="1"/>
</dbReference>
<dbReference type="FunFam" id="1.20.1640.10:FF:000004">
    <property type="entry name" value="Protein translocase subunit SecD"/>
    <property type="match status" value="1"/>
</dbReference>
<evidence type="ECO:0000256" key="1">
    <source>
        <dbReference type="ARBA" id="ARBA00004651"/>
    </source>
</evidence>
<dbReference type="AlphaFoldDB" id="A0A5C6U7L9"/>
<dbReference type="Gene3D" id="1.20.1640.10">
    <property type="entry name" value="Multidrug efflux transporter AcrB transmembrane domain"/>
    <property type="match status" value="1"/>
</dbReference>
<dbReference type="InterPro" id="IPR048631">
    <property type="entry name" value="SecD_1st"/>
</dbReference>
<evidence type="ECO:0000313" key="14">
    <source>
        <dbReference type="EMBL" id="TXC68967.1"/>
    </source>
</evidence>
<comment type="function">
    <text evidence="10">Part of the Sec protein translocase complex. Interacts with the SecYEG preprotein conducting channel. SecDF uses the proton motive force (PMF) to complete protein translocation after the ATP-dependent function of SecA.</text>
</comment>
<keyword evidence="5 10" id="KW-0812">Transmembrane</keyword>
<dbReference type="Gene3D" id="3.30.70.3400">
    <property type="match status" value="1"/>
</dbReference>
<dbReference type="EMBL" id="VOPY01000002">
    <property type="protein sequence ID" value="TXC68967.1"/>
    <property type="molecule type" value="Genomic_DNA"/>
</dbReference>
<feature type="transmembrane region" description="Helical" evidence="10">
    <location>
        <begin position="474"/>
        <end position="493"/>
    </location>
</feature>
<reference evidence="14 15" key="1">
    <citation type="submission" date="2019-08" db="EMBL/GenBank/DDBJ databases">
        <title>Sphingorhabdus soil sp. nov., isolated from arctic soil.</title>
        <authorList>
            <person name="Liu Y."/>
        </authorList>
    </citation>
    <scope>NUCLEOTIDE SEQUENCE [LARGE SCALE GENOMIC DNA]</scope>
    <source>
        <strain evidence="14 15">D-2Q-5-6</strain>
    </source>
</reference>
<dbReference type="HAMAP" id="MF_01463_B">
    <property type="entry name" value="SecD_B"/>
    <property type="match status" value="1"/>
</dbReference>
<dbReference type="InterPro" id="IPR055344">
    <property type="entry name" value="SecD_SecF_C_bact"/>
</dbReference>
<dbReference type="Proteomes" id="UP000321129">
    <property type="component" value="Unassembled WGS sequence"/>
</dbReference>
<proteinExistence type="inferred from homology"/>
<gene>
    <name evidence="10 14" type="primary">secD</name>
    <name evidence="14" type="ORF">FSZ31_08445</name>
</gene>
<evidence type="ECO:0000256" key="10">
    <source>
        <dbReference type="HAMAP-Rule" id="MF_01463"/>
    </source>
</evidence>
<keyword evidence="6 10" id="KW-0653">Protein transport</keyword>
<evidence type="ECO:0000256" key="2">
    <source>
        <dbReference type="ARBA" id="ARBA00022448"/>
    </source>
</evidence>
<dbReference type="InterPro" id="IPR054384">
    <property type="entry name" value="SecDF_P1_head"/>
</dbReference>
<dbReference type="PANTHER" id="PTHR30081">
    <property type="entry name" value="PROTEIN-EXPORT MEMBRANE PROTEIN SEC"/>
    <property type="match status" value="1"/>
</dbReference>
<evidence type="ECO:0000313" key="15">
    <source>
        <dbReference type="Proteomes" id="UP000321129"/>
    </source>
</evidence>
<sequence length="537" mass="58168">MLEFPRWKVIGITLLLIFGILLAVPSMLPDKVVTAFPSWMPSERINLGLDLAGGSHIMLEADINDVRKQRLDSMEKTIRTVLRGERGKSENIAIGGLSRANGKLSFMVRDATKVDEARERLNNQTKGAGLSGERDWDIEVRDSTRIIMTPTEAGTRNFIDNAMEAARDIVDRRVNALGTREPTIVRQGDDRIVVQVPGLSDPQALKDLLGQTARLEFKMVELNANPQDLAKGIAPVGSEIVPYPGNPTGEPVIAVKRQVLISGDQLVDAQQQFDQQDNQPVVSIRFDAQGSNIFARTTQQNVGKPFAMLLDGKVLSAPNINEPILGGQAQISGNFTVESANALAISLRSGSLPVKLKVVEERTVKPELGQDSIDKGALAAIIATMAVLIFMIVTYGRFGVYADAALIINILLILGIMALFNATLTLPGIAGFVLTIGAAVDANVLINERIREEVKRGRRPIDAVQVGYKEASRAIFDANITNVIAAALMFWFGTGPIKGFAVVLTIGIVTSVFTAVTVSRMFVAGWLRSARPSKLVI</sequence>
<feature type="domain" description="Protein translocase subunit SecDF P1" evidence="12">
    <location>
        <begin position="163"/>
        <end position="221"/>
    </location>
</feature>
<feature type="domain" description="Protein export membrane protein SecD/SecF C-terminal" evidence="11">
    <location>
        <begin position="356"/>
        <end position="524"/>
    </location>
</feature>